<gene>
    <name evidence="1" type="ORF">S12H4_45855</name>
</gene>
<organism evidence="1">
    <name type="scientific">marine sediment metagenome</name>
    <dbReference type="NCBI Taxonomy" id="412755"/>
    <lineage>
        <taxon>unclassified sequences</taxon>
        <taxon>metagenomes</taxon>
        <taxon>ecological metagenomes</taxon>
    </lineage>
</organism>
<proteinExistence type="predicted"/>
<sequence>KEAGAEYLTRTLAAARRRDYGYRRLANLPQKVGFSLDKPG</sequence>
<name>X1VS51_9ZZZZ</name>
<dbReference type="AlphaFoldDB" id="X1VS51"/>
<evidence type="ECO:0000313" key="1">
    <source>
        <dbReference type="EMBL" id="GAJ12475.1"/>
    </source>
</evidence>
<comment type="caution">
    <text evidence="1">The sequence shown here is derived from an EMBL/GenBank/DDBJ whole genome shotgun (WGS) entry which is preliminary data.</text>
</comment>
<dbReference type="EMBL" id="BARW01028398">
    <property type="protein sequence ID" value="GAJ12475.1"/>
    <property type="molecule type" value="Genomic_DNA"/>
</dbReference>
<accession>X1VS51</accession>
<protein>
    <submittedName>
        <fullName evidence="1">Uncharacterized protein</fullName>
    </submittedName>
</protein>
<feature type="non-terminal residue" evidence="1">
    <location>
        <position position="1"/>
    </location>
</feature>
<reference evidence="1" key="1">
    <citation type="journal article" date="2014" name="Front. Microbiol.">
        <title>High frequency of phylogenetically diverse reductive dehalogenase-homologous genes in deep subseafloor sedimentary metagenomes.</title>
        <authorList>
            <person name="Kawai M."/>
            <person name="Futagami T."/>
            <person name="Toyoda A."/>
            <person name="Takaki Y."/>
            <person name="Nishi S."/>
            <person name="Hori S."/>
            <person name="Arai W."/>
            <person name="Tsubouchi T."/>
            <person name="Morono Y."/>
            <person name="Uchiyama I."/>
            <person name="Ito T."/>
            <person name="Fujiyama A."/>
            <person name="Inagaki F."/>
            <person name="Takami H."/>
        </authorList>
    </citation>
    <scope>NUCLEOTIDE SEQUENCE</scope>
    <source>
        <strain evidence="1">Expedition CK06-06</strain>
    </source>
</reference>